<dbReference type="GO" id="GO:0051996">
    <property type="term" value="F:squalene synthase [NAD(P)H] activity"/>
    <property type="evidence" value="ECO:0007669"/>
    <property type="project" value="UniProtKB-UniRule"/>
</dbReference>
<dbReference type="AlphaFoldDB" id="A7TIW4"/>
<reference evidence="21 22" key="1">
    <citation type="journal article" date="2007" name="Proc. Natl. Acad. Sci. U.S.A.">
        <title>Independent sorting-out of thousands of duplicated gene pairs in two yeast species descended from a whole-genome duplication.</title>
        <authorList>
            <person name="Scannell D.R."/>
            <person name="Frank A.C."/>
            <person name="Conant G.C."/>
            <person name="Byrne K.P."/>
            <person name="Woolfit M."/>
            <person name="Wolfe K.H."/>
        </authorList>
    </citation>
    <scope>NUCLEOTIDE SEQUENCE [LARGE SCALE GENOMIC DNA]</scope>
    <source>
        <strain evidence="22">ATCC 22028 / DSM 70294 / BCRC 21397 / CBS 2163 / NBRC 10782 / NRRL Y-8283 / UCD 57-17</strain>
    </source>
</reference>
<evidence type="ECO:0000313" key="21">
    <source>
        <dbReference type="EMBL" id="EDO17776.1"/>
    </source>
</evidence>
<keyword evidence="9" id="KW-0460">Magnesium</keyword>
<evidence type="ECO:0000256" key="4">
    <source>
        <dbReference type="ARBA" id="ARBA00006251"/>
    </source>
</evidence>
<evidence type="ECO:0000256" key="8">
    <source>
        <dbReference type="ARBA" id="ARBA00022692"/>
    </source>
</evidence>
<dbReference type="eggNOG" id="KOG1459">
    <property type="taxonomic scope" value="Eukaryota"/>
</dbReference>
<comment type="subcellular location">
    <subcellularLocation>
        <location evidence="2">Membrane</location>
    </subcellularLocation>
</comment>
<dbReference type="SFLD" id="SFLDS00005">
    <property type="entry name" value="Isoprenoid_Synthase_Type_I"/>
    <property type="match status" value="1"/>
</dbReference>
<dbReference type="PROSITE" id="PS01044">
    <property type="entry name" value="SQUALEN_PHYTOEN_SYN_1"/>
    <property type="match status" value="1"/>
</dbReference>
<comment type="catalytic activity">
    <reaction evidence="20">
        <text>2 (2E,6E)-farnesyl diphosphate + NADH + H(+) = squalene + 2 diphosphate + NAD(+)</text>
        <dbReference type="Rhea" id="RHEA:32299"/>
        <dbReference type="ChEBI" id="CHEBI:15378"/>
        <dbReference type="ChEBI" id="CHEBI:15440"/>
        <dbReference type="ChEBI" id="CHEBI:33019"/>
        <dbReference type="ChEBI" id="CHEBI:57540"/>
        <dbReference type="ChEBI" id="CHEBI:57945"/>
        <dbReference type="ChEBI" id="CHEBI:175763"/>
        <dbReference type="EC" id="2.5.1.21"/>
    </reaction>
</comment>
<gene>
    <name evidence="21" type="ORF">Kpol_541p19</name>
</gene>
<dbReference type="PANTHER" id="PTHR11626:SF2">
    <property type="entry name" value="SQUALENE SYNTHASE"/>
    <property type="match status" value="1"/>
</dbReference>
<evidence type="ECO:0000256" key="18">
    <source>
        <dbReference type="ARBA" id="ARBA00023229"/>
    </source>
</evidence>
<evidence type="ECO:0000256" key="6">
    <source>
        <dbReference type="ARBA" id="ARBA00022516"/>
    </source>
</evidence>
<feature type="transmembrane region" description="Helical" evidence="20">
    <location>
        <begin position="424"/>
        <end position="444"/>
    </location>
</feature>
<evidence type="ECO:0000313" key="22">
    <source>
        <dbReference type="Proteomes" id="UP000000267"/>
    </source>
</evidence>
<dbReference type="InterPro" id="IPR033904">
    <property type="entry name" value="Trans_IPPS_HH"/>
</dbReference>
<dbReference type="SFLD" id="SFLDG01018">
    <property type="entry name" value="Squalene/Phytoene_Synthase_Lik"/>
    <property type="match status" value="1"/>
</dbReference>
<dbReference type="KEGG" id="vpo:Kpol_541p19"/>
<dbReference type="InterPro" id="IPR019845">
    <property type="entry name" value="Squalene/phytoene_synthase_CS"/>
</dbReference>
<dbReference type="UniPathway" id="UPA00767">
    <property type="reaction ID" value="UER00751"/>
</dbReference>
<dbReference type="GO" id="GO:0005789">
    <property type="term" value="C:endoplasmic reticulum membrane"/>
    <property type="evidence" value="ECO:0007669"/>
    <property type="project" value="EnsemblFungi"/>
</dbReference>
<dbReference type="GO" id="GO:0055056">
    <property type="term" value="F:D-glucose transmembrane transporter activity"/>
    <property type="evidence" value="ECO:0007669"/>
    <property type="project" value="UniProtKB-UniRule"/>
</dbReference>
<dbReference type="EMBL" id="DS480398">
    <property type="protein sequence ID" value="EDO17776.1"/>
    <property type="molecule type" value="Genomic_DNA"/>
</dbReference>
<dbReference type="Gene3D" id="1.10.600.10">
    <property type="entry name" value="Farnesyl Diphosphate Synthase"/>
    <property type="match status" value="1"/>
</dbReference>
<keyword evidence="10" id="KW-0521">NADP</keyword>
<name>A7TIW4_VANPO</name>
<comment type="pathway">
    <text evidence="3 20">Terpene metabolism; lanosterol biosynthesis; lanosterol from farnesyl diphosphate: step 1/3.</text>
</comment>
<evidence type="ECO:0000256" key="2">
    <source>
        <dbReference type="ARBA" id="ARBA00004370"/>
    </source>
</evidence>
<dbReference type="Proteomes" id="UP000000267">
    <property type="component" value="Unassembled WGS sequence"/>
</dbReference>
<dbReference type="PROSITE" id="PS01045">
    <property type="entry name" value="SQUALEN_PHYTOEN_SYN_2"/>
    <property type="match status" value="1"/>
</dbReference>
<evidence type="ECO:0000256" key="7">
    <source>
        <dbReference type="ARBA" id="ARBA00022679"/>
    </source>
</evidence>
<keyword evidence="6" id="KW-0444">Lipid biosynthesis</keyword>
<dbReference type="HOGENOM" id="CLU_031981_2_1_1"/>
<dbReference type="OrthoDB" id="431150at2759"/>
<dbReference type="PhylomeDB" id="A7TIW4"/>
<dbReference type="GeneID" id="5546025"/>
<keyword evidence="15 20" id="KW-0472">Membrane</keyword>
<keyword evidence="18" id="KW-0414">Isoprene biosynthesis</keyword>
<dbReference type="SUPFAM" id="SSF48576">
    <property type="entry name" value="Terpenoid synthases"/>
    <property type="match status" value="1"/>
</dbReference>
<evidence type="ECO:0000256" key="9">
    <source>
        <dbReference type="ARBA" id="ARBA00022842"/>
    </source>
</evidence>
<organism evidence="22">
    <name type="scientific">Vanderwaltozyma polyspora (strain ATCC 22028 / DSM 70294 / BCRC 21397 / CBS 2163 / NBRC 10782 / NRRL Y-8283 / UCD 57-17)</name>
    <name type="common">Kluyveromyces polysporus</name>
    <dbReference type="NCBI Taxonomy" id="436907"/>
    <lineage>
        <taxon>Eukaryota</taxon>
        <taxon>Fungi</taxon>
        <taxon>Dikarya</taxon>
        <taxon>Ascomycota</taxon>
        <taxon>Saccharomycotina</taxon>
        <taxon>Saccharomycetes</taxon>
        <taxon>Saccharomycetales</taxon>
        <taxon>Saccharomycetaceae</taxon>
        <taxon>Vanderwaltozyma</taxon>
    </lineage>
</organism>
<dbReference type="FunCoup" id="A7TIW4">
    <property type="interactions" value="331"/>
</dbReference>
<dbReference type="PANTHER" id="PTHR11626">
    <property type="entry name" value="FARNESYL-DIPHOSPHATE FARNESYLTRANSFERASE"/>
    <property type="match status" value="1"/>
</dbReference>
<dbReference type="EC" id="2.5.1.21" evidence="5 20"/>
<dbReference type="FunFam" id="1.10.600.10:FF:000003">
    <property type="entry name" value="Farnesyl-diphosphate farnesyltransferase 1"/>
    <property type="match status" value="1"/>
</dbReference>
<dbReference type="Pfam" id="PF00494">
    <property type="entry name" value="SQS_PSY"/>
    <property type="match status" value="1"/>
</dbReference>
<dbReference type="STRING" id="436907.A7TIW4"/>
<evidence type="ECO:0000256" key="20">
    <source>
        <dbReference type="RuleBase" id="RU368088"/>
    </source>
</evidence>
<sequence>MGSLTQLLQHPLELKSALVLKYYREPLFPGEESKIANSKDLKRCYELLKLTSRSFAAVIQELNPELRDAIMIFYLVLRALDTIEDDMTINPSVKVKLLNEFDEKLDLDDWSFDGNGPNEKDRDVLVDFPYILREYHNLKPEYQKVIKEITRKMGQGMVNYVLDESFNLNGVETIKDYDLYCHYVAGLVGDGLTQLIVLAGFGDENLYEASGDRELYESMGLFLQKTNIIRDYAEDLEDGRSFWPKEIWSLYVEKLPDLQKDKSNGLRCINHLVLNALTHVNDVLTYLASINEQSTFQFCSIPQVMAIATLSLLFNNEKVLVENVKIRKGETCYLILKSRTLKGCVEIFQYYLREIKSKLMVEDPNYLPLNIQIAKIEQFMEEMYQDKLPAGVRPNETEIYLKTQERTKSDEKMAITFKMEENNFLMVVSYFGIAVLAIAYYTLFFNK</sequence>
<dbReference type="InterPro" id="IPR006449">
    <property type="entry name" value="Squal_synth-like"/>
</dbReference>
<comment type="catalytic activity">
    <reaction evidence="20">
        <text>2 (2E,6E)-farnesyl diphosphate + NADPH + H(+) = squalene + 2 diphosphate + NADP(+)</text>
        <dbReference type="Rhea" id="RHEA:32295"/>
        <dbReference type="ChEBI" id="CHEBI:15378"/>
        <dbReference type="ChEBI" id="CHEBI:15440"/>
        <dbReference type="ChEBI" id="CHEBI:33019"/>
        <dbReference type="ChEBI" id="CHEBI:57783"/>
        <dbReference type="ChEBI" id="CHEBI:58349"/>
        <dbReference type="ChEBI" id="CHEBI:175763"/>
        <dbReference type="EC" id="2.5.1.21"/>
    </reaction>
</comment>
<dbReference type="OMA" id="GEACQLM"/>
<dbReference type="GO" id="GO:1902767">
    <property type="term" value="P:isoprenoid biosynthetic process via mevalonate"/>
    <property type="evidence" value="ECO:0007669"/>
    <property type="project" value="EnsemblFungi"/>
</dbReference>
<evidence type="ECO:0000256" key="10">
    <source>
        <dbReference type="ARBA" id="ARBA00022857"/>
    </source>
</evidence>
<keyword evidence="14" id="KW-0443">Lipid metabolism</keyword>
<dbReference type="NCBIfam" id="TIGR01559">
    <property type="entry name" value="squal_synth"/>
    <property type="match status" value="1"/>
</dbReference>
<dbReference type="InterPro" id="IPR008949">
    <property type="entry name" value="Isoprenoid_synthase_dom_sf"/>
</dbReference>
<evidence type="ECO:0000256" key="1">
    <source>
        <dbReference type="ARBA" id="ARBA00001946"/>
    </source>
</evidence>
<keyword evidence="8 20" id="KW-0812">Transmembrane</keyword>
<evidence type="ECO:0000256" key="5">
    <source>
        <dbReference type="ARBA" id="ARBA00012373"/>
    </source>
</evidence>
<evidence type="ECO:0000256" key="15">
    <source>
        <dbReference type="ARBA" id="ARBA00023136"/>
    </source>
</evidence>
<dbReference type="GO" id="GO:0045338">
    <property type="term" value="P:farnesyl diphosphate metabolic process"/>
    <property type="evidence" value="ECO:0007669"/>
    <property type="project" value="InterPro"/>
</dbReference>
<comment type="similarity">
    <text evidence="4 20">Belongs to the phytoene/squalene synthase family.</text>
</comment>
<accession>A7TIW4</accession>
<protein>
    <recommendedName>
        <fullName evidence="5 20">Squalene synthase</fullName>
        <shortName evidence="20">SQS</shortName>
        <shortName evidence="20">SS</shortName>
        <ecNumber evidence="5 20">2.5.1.21</ecNumber>
    </recommendedName>
</protein>
<dbReference type="InParanoid" id="A7TIW4"/>
<dbReference type="CDD" id="cd00683">
    <property type="entry name" value="Trans_IPPS_HH"/>
    <property type="match status" value="1"/>
</dbReference>
<keyword evidence="7 20" id="KW-0808">Transferase</keyword>
<evidence type="ECO:0000256" key="3">
    <source>
        <dbReference type="ARBA" id="ARBA00005057"/>
    </source>
</evidence>
<comment type="cofactor">
    <cofactor evidence="1 20">
        <name>Mg(2+)</name>
        <dbReference type="ChEBI" id="CHEBI:18420"/>
    </cofactor>
</comment>
<keyword evidence="17" id="KW-0753">Steroid metabolism</keyword>
<evidence type="ECO:0000256" key="19">
    <source>
        <dbReference type="ARBA" id="ARBA00023268"/>
    </source>
</evidence>
<evidence type="ECO:0000256" key="13">
    <source>
        <dbReference type="ARBA" id="ARBA00023011"/>
    </source>
</evidence>
<evidence type="ECO:0000256" key="14">
    <source>
        <dbReference type="ARBA" id="ARBA00023098"/>
    </source>
</evidence>
<evidence type="ECO:0000256" key="17">
    <source>
        <dbReference type="ARBA" id="ARBA00023221"/>
    </source>
</evidence>
<evidence type="ECO:0000256" key="11">
    <source>
        <dbReference type="ARBA" id="ARBA00022955"/>
    </source>
</evidence>
<evidence type="ECO:0000256" key="16">
    <source>
        <dbReference type="ARBA" id="ARBA00023166"/>
    </source>
</evidence>
<dbReference type="RefSeq" id="XP_001645634.1">
    <property type="nucleotide sequence ID" value="XM_001645584.1"/>
</dbReference>
<keyword evidence="16" id="KW-1207">Sterol metabolism</keyword>
<keyword evidence="13" id="KW-0756">Sterol biosynthesis</keyword>
<keyword evidence="22" id="KW-1185">Reference proteome</keyword>
<dbReference type="GO" id="GO:0006696">
    <property type="term" value="P:ergosterol biosynthetic process"/>
    <property type="evidence" value="ECO:0007669"/>
    <property type="project" value="EnsemblFungi"/>
</dbReference>
<comment type="function">
    <text evidence="20">Catalyzes the condensation of 2 farnesyl pyrophosphate (FPP) moieties to form squalene.</text>
</comment>
<evidence type="ECO:0000256" key="12">
    <source>
        <dbReference type="ARBA" id="ARBA00022989"/>
    </source>
</evidence>
<dbReference type="InterPro" id="IPR002060">
    <property type="entry name" value="Squ/phyt_synthse"/>
</dbReference>
<keyword evidence="11" id="KW-0752">Steroid biosynthesis</keyword>
<proteinExistence type="inferred from homology"/>
<keyword evidence="12 20" id="KW-1133">Transmembrane helix</keyword>
<keyword evidence="19" id="KW-0511">Multifunctional enzyme</keyword>
<dbReference type="InterPro" id="IPR044844">
    <property type="entry name" value="Trans_IPPS_euk-type"/>
</dbReference>